<feature type="binding site" evidence="13">
    <location>
        <position position="10"/>
    </location>
    <ligand>
        <name>Mg(2+)</name>
        <dbReference type="ChEBI" id="CHEBI:18420"/>
        <label>1</label>
    </ligand>
</feature>
<dbReference type="SMR" id="A0A1G6H8K9"/>
<dbReference type="InterPro" id="IPR036397">
    <property type="entry name" value="RNaseH_sf"/>
</dbReference>
<keyword evidence="8 13" id="KW-0694">RNA-binding</keyword>
<dbReference type="Pfam" id="PF16595">
    <property type="entry name" value="Cas9_PI"/>
    <property type="match status" value="1"/>
</dbReference>
<keyword evidence="11" id="KW-0464">Manganese</keyword>
<keyword evidence="16" id="KW-1185">Reference proteome</keyword>
<comment type="domain">
    <text evidence="13">Has 2 endonuclease domains. The discontinuous RuvC-like domain cleaves the target DNA noncomplementary to crRNA while the HNH nuclease domain cleaves the target DNA complementary to crRNA.</text>
</comment>
<dbReference type="PROSITE" id="PS51749">
    <property type="entry name" value="HNH_CAS9"/>
    <property type="match status" value="1"/>
</dbReference>
<gene>
    <name evidence="13" type="primary">cas9</name>
    <name evidence="15" type="ORF">SAMN05421734_102363</name>
</gene>
<evidence type="ECO:0000256" key="13">
    <source>
        <dbReference type="HAMAP-Rule" id="MF_01480"/>
    </source>
</evidence>
<dbReference type="GO" id="GO:0003723">
    <property type="term" value="F:RNA binding"/>
    <property type="evidence" value="ECO:0007669"/>
    <property type="project" value="UniProtKB-UniRule"/>
</dbReference>
<dbReference type="GO" id="GO:0043571">
    <property type="term" value="P:maintenance of CRISPR repeat elements"/>
    <property type="evidence" value="ECO:0007669"/>
    <property type="project" value="UniProtKB-UniRule"/>
</dbReference>
<keyword evidence="5 13" id="KW-0255">Endonuclease</keyword>
<dbReference type="EC" id="3.1.-.-" evidence="13"/>
<keyword evidence="3 13" id="KW-0540">Nuclease</keyword>
<feature type="domain" description="HNH Cas9-type" evidence="14">
    <location>
        <begin position="777"/>
        <end position="928"/>
    </location>
</feature>
<dbReference type="InterPro" id="IPR033114">
    <property type="entry name" value="HNH_CAS9"/>
</dbReference>
<dbReference type="Pfam" id="PF22702">
    <property type="entry name" value="Cas9_RuvC"/>
    <property type="match status" value="1"/>
</dbReference>
<comment type="cofactor">
    <cofactor evidence="1 13">
        <name>Mg(2+)</name>
        <dbReference type="ChEBI" id="CHEBI:18420"/>
    </cofactor>
</comment>
<evidence type="ECO:0000256" key="8">
    <source>
        <dbReference type="ARBA" id="ARBA00022884"/>
    </source>
</evidence>
<comment type="similarity">
    <text evidence="13">Belongs to the CRISPR-associated Cas9 family.</text>
</comment>
<name>A0A1G6H8K9_9BACI</name>
<comment type="function">
    <text evidence="13">CRISPR (clustered regularly interspaced short palindromic repeat) is an adaptive immune system that provides protection against mobile genetic elements (viruses, transposable elements and conjugative plasmids). CRISPR clusters contain spacers, sequences complementary to antecedent mobile elements, and target invading nucleic acids. CRISPR clusters are transcribed and processed into CRISPR RNA (crRNA). In type II CRISPR systems correct processing of pre-crRNA requires a trans-encoded small RNA (tracrRNA), endogenous ribonuclease 3 (rnc) and this protein. The tracrRNA serves as a guide for ribonuclease 3-aided processing of pre-crRNA. Subsequently Cas9/crRNA/tracrRNA endonucleolytically cleaves linear or circular dsDNA target complementary to the spacer; Cas9 is inactive in the absence of the 2 guide RNAs (gRNA). Cas9 recognizes the protospacer adjacent motif (PAM) in the CRISPR repeat sequences to help distinguish self versus nonself, as targets within the bacterial CRISPR locus do not have PAMs. PAM recognition is also required for catalytic activity.</text>
</comment>
<evidence type="ECO:0000256" key="5">
    <source>
        <dbReference type="ARBA" id="ARBA00022759"/>
    </source>
</evidence>
<keyword evidence="7 13" id="KW-0460">Magnesium</keyword>
<dbReference type="InterPro" id="IPR003615">
    <property type="entry name" value="HNH_nuc"/>
</dbReference>
<keyword evidence="9 13" id="KW-0051">Antiviral defense</keyword>
<dbReference type="OrthoDB" id="9757607at2"/>
<dbReference type="GO" id="GO:0051607">
    <property type="term" value="P:defense response to virus"/>
    <property type="evidence" value="ECO:0007669"/>
    <property type="project" value="UniProtKB-UniRule"/>
</dbReference>
<evidence type="ECO:0000313" key="15">
    <source>
        <dbReference type="EMBL" id="SDB90551.1"/>
    </source>
</evidence>
<dbReference type="GO" id="GO:0003677">
    <property type="term" value="F:DNA binding"/>
    <property type="evidence" value="ECO:0007669"/>
    <property type="project" value="UniProtKB-UniRule"/>
</dbReference>
<dbReference type="Proteomes" id="UP000242949">
    <property type="component" value="Unassembled WGS sequence"/>
</dbReference>
<feature type="binding site" evidence="13">
    <location>
        <position position="987"/>
    </location>
    <ligand>
        <name>Mg(2+)</name>
        <dbReference type="ChEBI" id="CHEBI:18420"/>
        <label>2</label>
    </ligand>
</feature>
<feature type="binding site" evidence="13">
    <location>
        <position position="769"/>
    </location>
    <ligand>
        <name>Mg(2+)</name>
        <dbReference type="ChEBI" id="CHEBI:18420"/>
        <label>1</label>
    </ligand>
</feature>
<keyword evidence="10 13" id="KW-0238">DNA-binding</keyword>
<dbReference type="Pfam" id="PF16592">
    <property type="entry name" value="Cas9_REC"/>
    <property type="match status" value="1"/>
</dbReference>
<dbReference type="EMBL" id="FMYI01000002">
    <property type="protein sequence ID" value="SDB90551.1"/>
    <property type="molecule type" value="Genomic_DNA"/>
</dbReference>
<dbReference type="Gene3D" id="1.10.30.50">
    <property type="match status" value="1"/>
</dbReference>
<dbReference type="InterPro" id="IPR032240">
    <property type="entry name" value="Cas9_REC"/>
</dbReference>
<evidence type="ECO:0000259" key="14">
    <source>
        <dbReference type="PROSITE" id="PS51749"/>
    </source>
</evidence>
<keyword evidence="4 13" id="KW-0479">Metal-binding</keyword>
<dbReference type="InterPro" id="IPR028629">
    <property type="entry name" value="Cas9"/>
</dbReference>
<dbReference type="InterPro" id="IPR032237">
    <property type="entry name" value="Cas9_PI"/>
</dbReference>
<feature type="binding site" evidence="13">
    <location>
        <position position="10"/>
    </location>
    <ligand>
        <name>Mg(2+)</name>
        <dbReference type="ChEBI" id="CHEBI:18420"/>
        <label>2</label>
    </ligand>
</feature>
<evidence type="ECO:0000256" key="6">
    <source>
        <dbReference type="ARBA" id="ARBA00022801"/>
    </source>
</evidence>
<evidence type="ECO:0000256" key="9">
    <source>
        <dbReference type="ARBA" id="ARBA00023118"/>
    </source>
</evidence>
<proteinExistence type="inferred from homology"/>
<dbReference type="STRING" id="1612202.SAMN05421734_102363"/>
<dbReference type="Pfam" id="PF13395">
    <property type="entry name" value="HNH_4"/>
    <property type="match status" value="1"/>
</dbReference>
<evidence type="ECO:0000256" key="3">
    <source>
        <dbReference type="ARBA" id="ARBA00022722"/>
    </source>
</evidence>
<feature type="binding site" evidence="13">
    <location>
        <position position="773"/>
    </location>
    <ligand>
        <name>Mg(2+)</name>
        <dbReference type="ChEBI" id="CHEBI:18420"/>
        <label>1</label>
    </ligand>
</feature>
<feature type="binding site" evidence="13">
    <location>
        <position position="773"/>
    </location>
    <ligand>
        <name>Mg(2+)</name>
        <dbReference type="ChEBI" id="CHEBI:18420"/>
        <label>2</label>
    </ligand>
</feature>
<dbReference type="InterPro" id="IPR055228">
    <property type="entry name" value="Cas9_RuvC"/>
</dbReference>
<protein>
    <recommendedName>
        <fullName evidence="13">CRISPR-associated endonuclease Cas9</fullName>
        <ecNumber evidence="13">3.1.-.-</ecNumber>
    </recommendedName>
</protein>
<dbReference type="GO" id="GO:0016787">
    <property type="term" value="F:hydrolase activity"/>
    <property type="evidence" value="ECO:0007669"/>
    <property type="project" value="UniProtKB-KW"/>
</dbReference>
<keyword evidence="6 13" id="KW-0378">Hydrolase</keyword>
<evidence type="ECO:0000256" key="2">
    <source>
        <dbReference type="ARBA" id="ARBA00005244"/>
    </source>
</evidence>
<dbReference type="GO" id="GO:0046872">
    <property type="term" value="F:metal ion binding"/>
    <property type="evidence" value="ECO:0007669"/>
    <property type="project" value="UniProtKB-UniRule"/>
</dbReference>
<evidence type="ECO:0000313" key="16">
    <source>
        <dbReference type="Proteomes" id="UP000242949"/>
    </source>
</evidence>
<feature type="active site" description="Proton acceptor for HNH nuclease domain" evidence="13">
    <location>
        <position position="847"/>
    </location>
</feature>
<evidence type="ECO:0000256" key="4">
    <source>
        <dbReference type="ARBA" id="ARBA00022723"/>
    </source>
</evidence>
<evidence type="ECO:0000256" key="11">
    <source>
        <dbReference type="ARBA" id="ARBA00023211"/>
    </source>
</evidence>
<dbReference type="HAMAP" id="MF_01480">
    <property type="entry name" value="Cas9"/>
    <property type="match status" value="1"/>
</dbReference>
<evidence type="ECO:0000256" key="1">
    <source>
        <dbReference type="ARBA" id="ARBA00001946"/>
    </source>
</evidence>
<reference evidence="16" key="1">
    <citation type="submission" date="2016-09" db="EMBL/GenBank/DDBJ databases">
        <authorList>
            <person name="Varghese N."/>
            <person name="Submissions S."/>
        </authorList>
    </citation>
    <scope>NUCLEOTIDE SEQUENCE [LARGE SCALE GENOMIC DNA]</scope>
    <source>
        <strain evidence="16">S5</strain>
    </source>
</reference>
<organism evidence="15 16">
    <name type="scientific">Pelagirhabdus alkalitolerans</name>
    <dbReference type="NCBI Taxonomy" id="1612202"/>
    <lineage>
        <taxon>Bacteria</taxon>
        <taxon>Bacillati</taxon>
        <taxon>Bacillota</taxon>
        <taxon>Bacilli</taxon>
        <taxon>Bacillales</taxon>
        <taxon>Bacillaceae</taxon>
        <taxon>Pelagirhabdus</taxon>
    </lineage>
</organism>
<feature type="active site" description="For RuvC-like nuclease domain" evidence="13">
    <location>
        <position position="10"/>
    </location>
</feature>
<evidence type="ECO:0000256" key="7">
    <source>
        <dbReference type="ARBA" id="ARBA00022842"/>
    </source>
</evidence>
<dbReference type="NCBIfam" id="TIGR01865">
    <property type="entry name" value="cas_Csn1"/>
    <property type="match status" value="1"/>
</dbReference>
<sequence>MKKKYTIGLDIGTNSVGWAVIRDDYDLIRKRMKINGDHEKGKMKKNFWGVRLFDEGETAEDRRIRRTTRRRLRRRRNRVQYLQSILKDELNRVDENFLHRLNESFYVPIDKEHNRHPIFGTLDEEHAYHKQFPTIYHLREYLANSNEQVDIRLVYLALAHIIKYRGHFLIEGELNTENSSVEETFADFLNHYNQMFSLQDDGSYINPLSEDISVEYDLTEKTSRSLRAENVLNKFGTEKRNGMLHQFLKLIVGNQGSFKKVFSLTEDRKLNMTKETYEEYLEELLVDIGEDYRELFLAAKNAHDAIELSDILSVSDDKTNASLSSSMVKRYEEHKQDLSALKNFIKVNIPDRYYDLFRNPKKNGYAGYIEGKTTEEDFYKYLKKELDNVEGAGMFLQKIDEERFLRKQRTYDNGVIPHQIHLEELRAIIEKQSAYYPDLLNHQEKIESLLKFRIPYYVGPLAKEQSKFAWIKRLDDTSIRPWNIEEKVDLIGSAESFINEMTNYDTYLPNEKVLPKHSFLIQKFNVYNELTKVQYVNDQRKLCNFSSHEKKEIYENLFKEKRTVSQKDLEDFLINEYQLENPSIKGIENKFNASLKTYHDFIKVGVPRAVLDNDNYENELEEIVKILTVFEDRKMIRQQLQKFSHVLDYDILKKLQRRHYTGWGRFSQKLIDGIRDEHTQKTILDYLIDDDAPNKNINRNFMQLINDLDLSFKKIIETAGLQTESDKLKDIVDQIPGSPAIKKGILQSLKIVDEIVYIMGYEPEAIVVEMARENQTTTQGQKNAKERLKRVEESLKDMKSDLIKKQPVTQDALQNDRLYLYYLQNGRDMYRNQELDINNLSNYDIDHIIPRSFTTDHSIDNRVLVSSKDNRGKSDDVPTLEVVKNMKPFWSSLYRSNLISKRKFDNLTKAERGRLTADDKAGFIKRQLVETRQITKHVSSILNERYNEQNTEENHNVKIIPLKSALTNQFRKAFDLYKVREINDYHHAHDAYLNAVIANLLLKVYPHLEPGFVYGEYRKTNMFKENKATAKKQFYSNLIERFKHEGQIIDENGEIVWDMNMHVEKIKRVLSYNQINIVKKVEIQTGNFSKETVQPKGESSSLIPRKKGWHPKKYGGFDSPNIAYSIIFTHEKGKKKKEVKEMIGITIMDQSIFEADETKYLEEKGYVNSILKFKLPKYSLFELENGRQRLLASANEAQKGNQLVIPTHLMKLLHYCNRYIDSGFKNVDYEIYLNDNRHHFSELLNHVLNFSAAYTLASANEEKIKKLYIEKSDQAEVGELATSFINLMDLNRMGAPSTFKFFGTNIERKRYTSIKELLDATIVFQSITGLHETRKEV</sequence>
<dbReference type="GO" id="GO:0004519">
    <property type="term" value="F:endonuclease activity"/>
    <property type="evidence" value="ECO:0007669"/>
    <property type="project" value="UniProtKB-UniRule"/>
</dbReference>
<dbReference type="RefSeq" id="WP_090793453.1">
    <property type="nucleotide sequence ID" value="NZ_FMYI01000002.1"/>
</dbReference>
<dbReference type="Gene3D" id="3.30.420.10">
    <property type="entry name" value="Ribonuclease H-like superfamily/Ribonuclease H"/>
    <property type="match status" value="1"/>
</dbReference>
<accession>A0A1G6H8K9</accession>
<evidence type="ECO:0000256" key="12">
    <source>
        <dbReference type="ARBA" id="ARBA00046380"/>
    </source>
</evidence>
<comment type="subunit">
    <text evidence="12 13">Monomer. Binds crRNA and tracrRNA.</text>
</comment>
<comment type="similarity">
    <text evidence="2">Belongs to the CRISPR-associated protein Cas9 family. Subtype II-A subfamily.</text>
</comment>
<evidence type="ECO:0000256" key="10">
    <source>
        <dbReference type="ARBA" id="ARBA00023125"/>
    </source>
</evidence>